<dbReference type="Gene3D" id="3.90.650.10">
    <property type="entry name" value="PurM-like C-terminal domain"/>
    <property type="match status" value="1"/>
</dbReference>
<reference evidence="4" key="2">
    <citation type="journal article" date="2021" name="PeerJ">
        <title>Extensive microbial diversity within the chicken gut microbiome revealed by metagenomics and culture.</title>
        <authorList>
            <person name="Gilroy R."/>
            <person name="Ravi A."/>
            <person name="Getino M."/>
            <person name="Pursley I."/>
            <person name="Horton D.L."/>
            <person name="Alikhan N.F."/>
            <person name="Baker D."/>
            <person name="Gharbi K."/>
            <person name="Hall N."/>
            <person name="Watson M."/>
            <person name="Adriaenssens E.M."/>
            <person name="Foster-Nyarko E."/>
            <person name="Jarju S."/>
            <person name="Secka A."/>
            <person name="Antonio M."/>
            <person name="Oren A."/>
            <person name="Chaudhuri R.R."/>
            <person name="La Ragione R."/>
            <person name="Hildebrand F."/>
            <person name="Pallen M.J."/>
        </authorList>
    </citation>
    <scope>NUCLEOTIDE SEQUENCE</scope>
    <source>
        <strain evidence="4">ChiGjej2B2-16831</strain>
    </source>
</reference>
<sequence length="322" mass="33201">MRLGKLDNDELERLVLGKFPRTRPESLHGPRVGEDCAWLDLADDLAVFSCDPITSASAAHLGRLSVHVNCNDAAAAGAEPVGLLVTLLAPPTATPELIGQIADDLAAAARLAGVDVIGGHTEVTDAVTRPVTSTAVVARCPRQRRMRGMRPGDALVMTKWAALEGTAIIAEDFPALAARLTDRQLRAARALAELVSVVPEGRYAAAHGAAAMHDVTEGGVLGACWEMAQLAGCGLVVDTARIRVLPETRALCAAAGLDPLRLIGSGSLLIACPDGEAMAAGLCAQGVEAAVIGHADADAGAVRTAEGEPIAPPGADELYRLF</sequence>
<dbReference type="InterPro" id="IPR011854">
    <property type="entry name" value="HypE"/>
</dbReference>
<accession>A0A9D1N4N3</accession>
<dbReference type="PANTHER" id="PTHR30303:SF4">
    <property type="entry name" value="HYDROGENASE EXPRESSION_FORMATION PROTEIN HYPE"/>
    <property type="match status" value="1"/>
</dbReference>
<dbReference type="SUPFAM" id="SSF56042">
    <property type="entry name" value="PurM C-terminal domain-like"/>
    <property type="match status" value="1"/>
</dbReference>
<dbReference type="GO" id="GO:0051604">
    <property type="term" value="P:protein maturation"/>
    <property type="evidence" value="ECO:0007669"/>
    <property type="project" value="TreeGrafter"/>
</dbReference>
<proteinExistence type="inferred from homology"/>
<dbReference type="PANTHER" id="PTHR30303">
    <property type="entry name" value="HYDROGENASE ISOENZYMES FORMATION PROTEIN HYPE"/>
    <property type="match status" value="1"/>
</dbReference>
<evidence type="ECO:0000313" key="5">
    <source>
        <dbReference type="Proteomes" id="UP000824128"/>
    </source>
</evidence>
<evidence type="ECO:0000259" key="3">
    <source>
        <dbReference type="Pfam" id="PF02769"/>
    </source>
</evidence>
<dbReference type="EMBL" id="DVNZ01000243">
    <property type="protein sequence ID" value="HIU95010.1"/>
    <property type="molecule type" value="Genomic_DNA"/>
</dbReference>
<evidence type="ECO:0000259" key="2">
    <source>
        <dbReference type="Pfam" id="PF00586"/>
    </source>
</evidence>
<dbReference type="InterPro" id="IPR036921">
    <property type="entry name" value="PurM-like_N_sf"/>
</dbReference>
<feature type="domain" description="PurM-like C-terminal" evidence="3">
    <location>
        <begin position="150"/>
        <end position="300"/>
    </location>
</feature>
<dbReference type="InterPro" id="IPR036676">
    <property type="entry name" value="PurM-like_C_sf"/>
</dbReference>
<evidence type="ECO:0000313" key="4">
    <source>
        <dbReference type="EMBL" id="HIU95010.1"/>
    </source>
</evidence>
<comment type="caution">
    <text evidence="4">The sequence shown here is derived from an EMBL/GenBank/DDBJ whole genome shotgun (WGS) entry which is preliminary data.</text>
</comment>
<feature type="domain" description="PurM-like N-terminal" evidence="2">
    <location>
        <begin position="33"/>
        <end position="138"/>
    </location>
</feature>
<name>A0A9D1N4N3_9FIRM</name>
<reference evidence="4" key="1">
    <citation type="submission" date="2020-10" db="EMBL/GenBank/DDBJ databases">
        <authorList>
            <person name="Gilroy R."/>
        </authorList>
    </citation>
    <scope>NUCLEOTIDE SEQUENCE</scope>
    <source>
        <strain evidence="4">ChiGjej2B2-16831</strain>
    </source>
</reference>
<protein>
    <submittedName>
        <fullName evidence="4">AIR synthase</fullName>
    </submittedName>
</protein>
<dbReference type="Pfam" id="PF02769">
    <property type="entry name" value="AIRS_C"/>
    <property type="match status" value="1"/>
</dbReference>
<dbReference type="Proteomes" id="UP000824128">
    <property type="component" value="Unassembled WGS sequence"/>
</dbReference>
<gene>
    <name evidence="4" type="ORF">IAD24_07635</name>
</gene>
<organism evidence="4 5">
    <name type="scientific">Candidatus Aphodomorpha intestinavium</name>
    <dbReference type="NCBI Taxonomy" id="2840672"/>
    <lineage>
        <taxon>Bacteria</taxon>
        <taxon>Bacillati</taxon>
        <taxon>Bacillota</taxon>
        <taxon>Clostridia</taxon>
        <taxon>Eubacteriales</taxon>
        <taxon>Candidatus Aphodomorpha</taxon>
    </lineage>
</organism>
<comment type="similarity">
    <text evidence="1">Belongs to the HypE family.</text>
</comment>
<dbReference type="Pfam" id="PF00586">
    <property type="entry name" value="AIRS"/>
    <property type="match status" value="1"/>
</dbReference>
<dbReference type="SUPFAM" id="SSF55326">
    <property type="entry name" value="PurM N-terminal domain-like"/>
    <property type="match status" value="1"/>
</dbReference>
<dbReference type="Gene3D" id="3.30.1330.10">
    <property type="entry name" value="PurM-like, N-terminal domain"/>
    <property type="match status" value="1"/>
</dbReference>
<dbReference type="PIRSF" id="PIRSF005644">
    <property type="entry name" value="Hdrgns_mtr_HypE"/>
    <property type="match status" value="1"/>
</dbReference>
<evidence type="ECO:0000256" key="1">
    <source>
        <dbReference type="ARBA" id="ARBA00006243"/>
    </source>
</evidence>
<dbReference type="InterPro" id="IPR016188">
    <property type="entry name" value="PurM-like_N"/>
</dbReference>
<dbReference type="InterPro" id="IPR010918">
    <property type="entry name" value="PurM-like_C_dom"/>
</dbReference>
<dbReference type="AlphaFoldDB" id="A0A9D1N4N3"/>